<name>A0A9N9QR73_9CUCU</name>
<feature type="region of interest" description="Disordered" evidence="1">
    <location>
        <begin position="1"/>
        <end position="32"/>
    </location>
</feature>
<dbReference type="EMBL" id="OU892281">
    <property type="protein sequence ID" value="CAG9769741.1"/>
    <property type="molecule type" value="Genomic_DNA"/>
</dbReference>
<sequence>MTNREGVSSSGTETASTSTTETASEVGESVPSTIIKTAESKKRYAGSDLTCPEIILIAIFFLQEEAICR</sequence>
<reference evidence="2" key="1">
    <citation type="submission" date="2022-01" db="EMBL/GenBank/DDBJ databases">
        <authorList>
            <person name="King R."/>
        </authorList>
    </citation>
    <scope>NUCLEOTIDE SEQUENCE</scope>
</reference>
<organism evidence="2 3">
    <name type="scientific">Ceutorhynchus assimilis</name>
    <name type="common">cabbage seed weevil</name>
    <dbReference type="NCBI Taxonomy" id="467358"/>
    <lineage>
        <taxon>Eukaryota</taxon>
        <taxon>Metazoa</taxon>
        <taxon>Ecdysozoa</taxon>
        <taxon>Arthropoda</taxon>
        <taxon>Hexapoda</taxon>
        <taxon>Insecta</taxon>
        <taxon>Pterygota</taxon>
        <taxon>Neoptera</taxon>
        <taxon>Endopterygota</taxon>
        <taxon>Coleoptera</taxon>
        <taxon>Polyphaga</taxon>
        <taxon>Cucujiformia</taxon>
        <taxon>Curculionidae</taxon>
        <taxon>Ceutorhynchinae</taxon>
        <taxon>Ceutorhynchus</taxon>
    </lineage>
</organism>
<evidence type="ECO:0000313" key="3">
    <source>
        <dbReference type="Proteomes" id="UP001152799"/>
    </source>
</evidence>
<dbReference type="Proteomes" id="UP001152799">
    <property type="component" value="Chromosome 5"/>
</dbReference>
<proteinExistence type="predicted"/>
<protein>
    <submittedName>
        <fullName evidence="2">Uncharacterized protein</fullName>
    </submittedName>
</protein>
<accession>A0A9N9QR73</accession>
<gene>
    <name evidence="2" type="ORF">CEUTPL_LOCUS10242</name>
</gene>
<dbReference type="AlphaFoldDB" id="A0A9N9QR73"/>
<evidence type="ECO:0000313" key="2">
    <source>
        <dbReference type="EMBL" id="CAG9769741.1"/>
    </source>
</evidence>
<evidence type="ECO:0000256" key="1">
    <source>
        <dbReference type="SAM" id="MobiDB-lite"/>
    </source>
</evidence>
<keyword evidence="3" id="KW-1185">Reference proteome</keyword>
<feature type="compositionally biased region" description="Low complexity" evidence="1">
    <location>
        <begin position="1"/>
        <end position="30"/>
    </location>
</feature>